<dbReference type="Proteomes" id="UP000805193">
    <property type="component" value="Unassembled WGS sequence"/>
</dbReference>
<proteinExistence type="predicted"/>
<protein>
    <submittedName>
        <fullName evidence="1">Uncharacterized protein</fullName>
    </submittedName>
</protein>
<keyword evidence="2" id="KW-1185">Reference proteome</keyword>
<name>A0AC60PLK3_IXOPE</name>
<evidence type="ECO:0000313" key="2">
    <source>
        <dbReference type="Proteomes" id="UP000805193"/>
    </source>
</evidence>
<comment type="caution">
    <text evidence="1">The sequence shown here is derived from an EMBL/GenBank/DDBJ whole genome shotgun (WGS) entry which is preliminary data.</text>
</comment>
<evidence type="ECO:0000313" key="1">
    <source>
        <dbReference type="EMBL" id="KAG0421665.1"/>
    </source>
</evidence>
<sequence>MGPSGQPHGLCRVILRSHPPSPHSATLRTGARTSTHAHVTTSHAALDVMAGLLVPSTRGVSSVLGVRGAAHFTRSGWEKGSGRDVGEGGSSAGDVVWVLKHAVVLFEVQLPSAESSRAAATGASGGGEQSASP</sequence>
<dbReference type="EMBL" id="JABSTQ010010337">
    <property type="protein sequence ID" value="KAG0421665.1"/>
    <property type="molecule type" value="Genomic_DNA"/>
</dbReference>
<organism evidence="1 2">
    <name type="scientific">Ixodes persulcatus</name>
    <name type="common">Taiga tick</name>
    <dbReference type="NCBI Taxonomy" id="34615"/>
    <lineage>
        <taxon>Eukaryota</taxon>
        <taxon>Metazoa</taxon>
        <taxon>Ecdysozoa</taxon>
        <taxon>Arthropoda</taxon>
        <taxon>Chelicerata</taxon>
        <taxon>Arachnida</taxon>
        <taxon>Acari</taxon>
        <taxon>Parasitiformes</taxon>
        <taxon>Ixodida</taxon>
        <taxon>Ixodoidea</taxon>
        <taxon>Ixodidae</taxon>
        <taxon>Ixodinae</taxon>
        <taxon>Ixodes</taxon>
    </lineage>
</organism>
<reference evidence="1 2" key="1">
    <citation type="journal article" date="2020" name="Cell">
        <title>Large-Scale Comparative Analyses of Tick Genomes Elucidate Their Genetic Diversity and Vector Capacities.</title>
        <authorList>
            <consortium name="Tick Genome and Microbiome Consortium (TIGMIC)"/>
            <person name="Jia N."/>
            <person name="Wang J."/>
            <person name="Shi W."/>
            <person name="Du L."/>
            <person name="Sun Y."/>
            <person name="Zhan W."/>
            <person name="Jiang J.F."/>
            <person name="Wang Q."/>
            <person name="Zhang B."/>
            <person name="Ji P."/>
            <person name="Bell-Sakyi L."/>
            <person name="Cui X.M."/>
            <person name="Yuan T.T."/>
            <person name="Jiang B.G."/>
            <person name="Yang W.F."/>
            <person name="Lam T.T."/>
            <person name="Chang Q.C."/>
            <person name="Ding S.J."/>
            <person name="Wang X.J."/>
            <person name="Zhu J.G."/>
            <person name="Ruan X.D."/>
            <person name="Zhao L."/>
            <person name="Wei J.T."/>
            <person name="Ye R.Z."/>
            <person name="Que T.C."/>
            <person name="Du C.H."/>
            <person name="Zhou Y.H."/>
            <person name="Cheng J.X."/>
            <person name="Dai P.F."/>
            <person name="Guo W.B."/>
            <person name="Han X.H."/>
            <person name="Huang E.J."/>
            <person name="Li L.F."/>
            <person name="Wei W."/>
            <person name="Gao Y.C."/>
            <person name="Liu J.Z."/>
            <person name="Shao H.Z."/>
            <person name="Wang X."/>
            <person name="Wang C.C."/>
            <person name="Yang T.C."/>
            <person name="Huo Q.B."/>
            <person name="Li W."/>
            <person name="Chen H.Y."/>
            <person name="Chen S.E."/>
            <person name="Zhou L.G."/>
            <person name="Ni X.B."/>
            <person name="Tian J.H."/>
            <person name="Sheng Y."/>
            <person name="Liu T."/>
            <person name="Pan Y.S."/>
            <person name="Xia L.Y."/>
            <person name="Li J."/>
            <person name="Zhao F."/>
            <person name="Cao W.C."/>
        </authorList>
    </citation>
    <scope>NUCLEOTIDE SEQUENCE [LARGE SCALE GENOMIC DNA]</scope>
    <source>
        <strain evidence="1">Iper-2018</strain>
    </source>
</reference>
<accession>A0AC60PLK3</accession>
<gene>
    <name evidence="1" type="ORF">HPB47_002461</name>
</gene>